<sequence>STIKSLIYTCWKSEIILKMVYKDSSIKFDISYNLSFSFEINKLGPVRDSEVSFNRLLLFTGESNTGKSYTALLFYYFQKYITTKLSDYVKSEYNVDKIKAELKKNKKATLKFNSDKFHKWINDTAKDYLCYLLSRSSLECDVKLNSEISSFDILIEQIEQTDDEISGGIKSINEFKILDNTYTAERNYPLDSAIRQLLSLTISNQLGFKSFFKTLLLPPARSAFMGLNFSDKTQIAQSAGMYKEFLTDLDKAS</sequence>
<feature type="non-terminal residue" evidence="1">
    <location>
        <position position="1"/>
    </location>
</feature>
<comment type="caution">
    <text evidence="1">The sequence shown here is derived from an EMBL/GenBank/DDBJ whole genome shotgun (WGS) entry which is preliminary data.</text>
</comment>
<gene>
    <name evidence="1" type="ORF">S01H4_54847</name>
</gene>
<organism evidence="1">
    <name type="scientific">marine sediment metagenome</name>
    <dbReference type="NCBI Taxonomy" id="412755"/>
    <lineage>
        <taxon>unclassified sequences</taxon>
        <taxon>metagenomes</taxon>
        <taxon>ecological metagenomes</taxon>
    </lineage>
</organism>
<feature type="non-terminal residue" evidence="1">
    <location>
        <position position="253"/>
    </location>
</feature>
<proteinExistence type="predicted"/>
<evidence type="ECO:0000313" key="1">
    <source>
        <dbReference type="EMBL" id="GAH15963.1"/>
    </source>
</evidence>
<name>X1F5C7_9ZZZZ</name>
<accession>X1F5C7</accession>
<dbReference type="EMBL" id="BART01031595">
    <property type="protein sequence ID" value="GAH15963.1"/>
    <property type="molecule type" value="Genomic_DNA"/>
</dbReference>
<dbReference type="AlphaFoldDB" id="X1F5C7"/>
<evidence type="ECO:0008006" key="2">
    <source>
        <dbReference type="Google" id="ProtNLM"/>
    </source>
</evidence>
<reference evidence="1" key="1">
    <citation type="journal article" date="2014" name="Front. Microbiol.">
        <title>High frequency of phylogenetically diverse reductive dehalogenase-homologous genes in deep subseafloor sedimentary metagenomes.</title>
        <authorList>
            <person name="Kawai M."/>
            <person name="Futagami T."/>
            <person name="Toyoda A."/>
            <person name="Takaki Y."/>
            <person name="Nishi S."/>
            <person name="Hori S."/>
            <person name="Arai W."/>
            <person name="Tsubouchi T."/>
            <person name="Morono Y."/>
            <person name="Uchiyama I."/>
            <person name="Ito T."/>
            <person name="Fujiyama A."/>
            <person name="Inagaki F."/>
            <person name="Takami H."/>
        </authorList>
    </citation>
    <scope>NUCLEOTIDE SEQUENCE</scope>
    <source>
        <strain evidence="1">Expedition CK06-06</strain>
    </source>
</reference>
<protein>
    <recommendedName>
        <fullName evidence="2">AAA domain-containing protein</fullName>
    </recommendedName>
</protein>